<dbReference type="EMBL" id="CP011772">
    <property type="protein sequence ID" value="AKM12199.1"/>
    <property type="molecule type" value="Genomic_DNA"/>
</dbReference>
<dbReference type="PATRIC" id="fig|1348774.3.peg.3983"/>
<reference evidence="1 2" key="1">
    <citation type="submission" date="2015-06" db="EMBL/GenBank/DDBJ databases">
        <authorList>
            <person name="Zeng Y."/>
            <person name="Huang Y."/>
        </authorList>
    </citation>
    <scope>NUCLEOTIDE SEQUENCE [LARGE SCALE GENOMIC DNA]</scope>
    <source>
        <strain evidence="1 2">PQ-2</strain>
        <plasmid evidence="2">Plasmid p2</plasmid>
    </source>
</reference>
<evidence type="ECO:0000313" key="1">
    <source>
        <dbReference type="EMBL" id="AKM12199.1"/>
    </source>
</evidence>
<dbReference type="AlphaFoldDB" id="A0A0G3XNK1"/>
<accession>A0A0G3XNK1</accession>
<proteinExistence type="predicted"/>
<name>A0A0G3XNK1_9SPHN</name>
<dbReference type="OrthoDB" id="15544at2"/>
<dbReference type="Proteomes" id="UP000035287">
    <property type="component" value="Plasmid p2"/>
</dbReference>
<organism evidence="1 2">
    <name type="scientific">Croceicoccus naphthovorans</name>
    <dbReference type="NCBI Taxonomy" id="1348774"/>
    <lineage>
        <taxon>Bacteria</taxon>
        <taxon>Pseudomonadati</taxon>
        <taxon>Pseudomonadota</taxon>
        <taxon>Alphaproteobacteria</taxon>
        <taxon>Sphingomonadales</taxon>
        <taxon>Erythrobacteraceae</taxon>
        <taxon>Croceicoccus</taxon>
    </lineage>
</organism>
<dbReference type="KEGG" id="cna:AB433_18880"/>
<keyword evidence="1" id="KW-0614">Plasmid</keyword>
<sequence>MDLRRLFQKRPKALDHADDGFGEDDDDTAPLGDAMAANDAARRKQMLLLGGAGAGALIIGSLYIFDDGPGKGEGELAEAVEGVSVDEMVNKNMAEKEWRAQSEAQMMSMDTNMRALAAQAERADQLEAQLAREQGGSVSPETERVLSAYQAENEQLRAALAAARQSPVGGNAGPTSLYGRTSPPGYQVAGSPRGNAGSATPAGQAAAAAAGLQGRSSEVALVSFGEGAVSSNGSPVPKGNTVYTDSANYLPPNSIALARVIVGVDANAGVQSQTDPLPVVLRITGPARSVYDNGRLLTTNISGCLVNGAARGDLSSEKVYVKLQRMTCPQPNGRYAVSEVKGFIAFGGKTGVRGRVVSREGALVGQAFLAGLAGGFGRGFSANTSSILTGTNVTVDGKRQRLGTGEILEGGLGEGVATSADMVSKYLIERAEQYQPVIEMPTGIDVEIVFLEGVFING</sequence>
<keyword evidence="2" id="KW-1185">Reference proteome</keyword>
<geneLocation type="plasmid" evidence="1 2">
    <name>p2</name>
</geneLocation>
<dbReference type="RefSeq" id="WP_047824635.1">
    <property type="nucleotide sequence ID" value="NZ_CP011772.1"/>
</dbReference>
<dbReference type="Pfam" id="PF03743">
    <property type="entry name" value="TrbI"/>
    <property type="match status" value="1"/>
</dbReference>
<gene>
    <name evidence="1" type="ORF">AB433_18880</name>
</gene>
<protein>
    <submittedName>
        <fullName evidence="1">Conjugal transfer protein TraB</fullName>
    </submittedName>
</protein>
<dbReference type="CDD" id="cd16430">
    <property type="entry name" value="TraB"/>
    <property type="match status" value="1"/>
</dbReference>
<evidence type="ECO:0000313" key="2">
    <source>
        <dbReference type="Proteomes" id="UP000035287"/>
    </source>
</evidence>
<dbReference type="InterPro" id="IPR005498">
    <property type="entry name" value="T4SS_VirB10/TraB/TrbI"/>
</dbReference>